<comment type="caution">
    <text evidence="1">The sequence shown here is derived from an EMBL/GenBank/DDBJ whole genome shotgun (WGS) entry which is preliminary data.</text>
</comment>
<evidence type="ECO:0000313" key="1">
    <source>
        <dbReference type="EMBL" id="MEQ2160832.1"/>
    </source>
</evidence>
<dbReference type="EMBL" id="JAHRIO010010129">
    <property type="protein sequence ID" value="MEQ2160832.1"/>
    <property type="molecule type" value="Genomic_DNA"/>
</dbReference>
<gene>
    <name evidence="1" type="ORF">GOODEAATRI_003428</name>
</gene>
<accession>A0ABV0MNZ4</accession>
<protein>
    <submittedName>
        <fullName evidence="1">Uncharacterized protein</fullName>
    </submittedName>
</protein>
<name>A0ABV0MNZ4_9TELE</name>
<dbReference type="Proteomes" id="UP001476798">
    <property type="component" value="Unassembled WGS sequence"/>
</dbReference>
<organism evidence="1 2">
    <name type="scientific">Goodea atripinnis</name>
    <dbReference type="NCBI Taxonomy" id="208336"/>
    <lineage>
        <taxon>Eukaryota</taxon>
        <taxon>Metazoa</taxon>
        <taxon>Chordata</taxon>
        <taxon>Craniata</taxon>
        <taxon>Vertebrata</taxon>
        <taxon>Euteleostomi</taxon>
        <taxon>Actinopterygii</taxon>
        <taxon>Neopterygii</taxon>
        <taxon>Teleostei</taxon>
        <taxon>Neoteleostei</taxon>
        <taxon>Acanthomorphata</taxon>
        <taxon>Ovalentaria</taxon>
        <taxon>Atherinomorphae</taxon>
        <taxon>Cyprinodontiformes</taxon>
        <taxon>Goodeidae</taxon>
        <taxon>Goodea</taxon>
    </lineage>
</organism>
<sequence>MLSRRHGSMSLKKLYSSVTTSSQTGVQYRTCTRFYLSSESKTAVAHVRAALINRFSSCCFKSMIPASYQRLPAPVDRPALSPSVSSGSLNTKKPPKYVVVSPRCWSRSTLGAFESAQLASGKQPTVPIRGSRKAFHSASFSSSSLANCPVAAYSVPAASFAQSRLQSSATYVSETKVRRQTCVSSQTF</sequence>
<keyword evidence="2" id="KW-1185">Reference proteome</keyword>
<proteinExistence type="predicted"/>
<evidence type="ECO:0000313" key="2">
    <source>
        <dbReference type="Proteomes" id="UP001476798"/>
    </source>
</evidence>
<reference evidence="1 2" key="1">
    <citation type="submission" date="2021-06" db="EMBL/GenBank/DDBJ databases">
        <authorList>
            <person name="Palmer J.M."/>
        </authorList>
    </citation>
    <scope>NUCLEOTIDE SEQUENCE [LARGE SCALE GENOMIC DNA]</scope>
    <source>
        <strain evidence="1 2">GA_2019</strain>
        <tissue evidence="1">Muscle</tissue>
    </source>
</reference>